<dbReference type="InterPro" id="IPR006675">
    <property type="entry name" value="HDIG_dom"/>
</dbReference>
<dbReference type="Pfam" id="PF05721">
    <property type="entry name" value="PhyH"/>
    <property type="match status" value="1"/>
</dbReference>
<feature type="domain" description="HD" evidence="1">
    <location>
        <begin position="335"/>
        <end position="413"/>
    </location>
</feature>
<dbReference type="EMBL" id="RSCD01000036">
    <property type="protein sequence ID" value="RSH80152.1"/>
    <property type="molecule type" value="Genomic_DNA"/>
</dbReference>
<dbReference type="CDD" id="cd00077">
    <property type="entry name" value="HDc"/>
    <property type="match status" value="1"/>
</dbReference>
<dbReference type="Gene3D" id="1.10.3210.10">
    <property type="entry name" value="Hypothetical protein af1432"/>
    <property type="match status" value="1"/>
</dbReference>
<dbReference type="AlphaFoldDB" id="A0A427XN26"/>
<dbReference type="Gene3D" id="2.60.120.620">
    <property type="entry name" value="q2cbj1_9rhob like domain"/>
    <property type="match status" value="1"/>
</dbReference>
<dbReference type="InterPro" id="IPR008775">
    <property type="entry name" value="Phytyl_CoA_dOase-like"/>
</dbReference>
<dbReference type="NCBIfam" id="TIGR00277">
    <property type="entry name" value="HDIG"/>
    <property type="match status" value="1"/>
</dbReference>
<dbReference type="InterPro" id="IPR006674">
    <property type="entry name" value="HD_domain"/>
</dbReference>
<name>A0A427XN26_9TREE</name>
<organism evidence="2 3">
    <name type="scientific">Saitozyma podzolica</name>
    <dbReference type="NCBI Taxonomy" id="1890683"/>
    <lineage>
        <taxon>Eukaryota</taxon>
        <taxon>Fungi</taxon>
        <taxon>Dikarya</taxon>
        <taxon>Basidiomycota</taxon>
        <taxon>Agaricomycotina</taxon>
        <taxon>Tremellomycetes</taxon>
        <taxon>Tremellales</taxon>
        <taxon>Trimorphomycetaceae</taxon>
        <taxon>Saitozyma</taxon>
    </lineage>
</organism>
<protein>
    <recommendedName>
        <fullName evidence="1">HD domain-containing protein</fullName>
    </recommendedName>
</protein>
<dbReference type="InterPro" id="IPR003607">
    <property type="entry name" value="HD/PDEase_dom"/>
</dbReference>
<dbReference type="STRING" id="1890683.A0A427XN26"/>
<accession>A0A427XN26</accession>
<dbReference type="OrthoDB" id="445007at2759"/>
<keyword evidence="3" id="KW-1185">Reference proteome</keyword>
<dbReference type="Pfam" id="PF01966">
    <property type="entry name" value="HD"/>
    <property type="match status" value="1"/>
</dbReference>
<evidence type="ECO:0000259" key="1">
    <source>
        <dbReference type="Pfam" id="PF01966"/>
    </source>
</evidence>
<dbReference type="SUPFAM" id="SSF51197">
    <property type="entry name" value="Clavaminate synthase-like"/>
    <property type="match status" value="1"/>
</dbReference>
<dbReference type="InterPro" id="IPR052567">
    <property type="entry name" value="OP_Dioxygenase"/>
</dbReference>
<comment type="caution">
    <text evidence="2">The sequence shown here is derived from an EMBL/GenBank/DDBJ whole genome shotgun (WGS) entry which is preliminary data.</text>
</comment>
<dbReference type="SUPFAM" id="SSF109604">
    <property type="entry name" value="HD-domain/PDEase-like"/>
    <property type="match status" value="1"/>
</dbReference>
<sequence length="495" mass="54140">MTRQQAAAPSSSSLDMSLNIPYPLSPTQVESFHRDGYLLIADALSPSDIQDMQAWSAEVKAWPNRVGEHMPYEEQRADGSTGLCRTESKCFTDRVRLMTDYANYHDGFGRLFRGDKLTGILTELMGEQAVLFKEKINYKEAGGSGGFDAHIDANAYNHAGAVKHLTFLIAVNDMDMSNGCLEVVQGSHKEEVPLAANKCIEPAWEAKHTWVPVPMPAGSLLVFGSYLAHRSGPNSSPKPRAAIYATYNGISEGDKHDAYYAHRRKAWPPTFERVPGVDYTEGAITYAFGSPMTGGKEAIDRQIKSAKTSETIDQLFNLLKAQGDRGYIGENISQLEHSLQAAESAQREGADTGTVVAALLHDVGQFLPYSTAQDMISNGISVGRKSHEAVGAAYLRELGFPKKVCELVGAHVVAKRYLTATEPGYHADLSAASQASLKHQGGPFSPDEVLAFKQDPLWKEKVALRRYDDSAKLEQWEGPGLDSYKPLVEQLLAKA</sequence>
<proteinExistence type="predicted"/>
<dbReference type="PANTHER" id="PTHR40202:SF1">
    <property type="entry name" value="HD DOMAIN-CONTAINING PROTEIN"/>
    <property type="match status" value="1"/>
</dbReference>
<reference evidence="2 3" key="1">
    <citation type="submission" date="2018-11" db="EMBL/GenBank/DDBJ databases">
        <title>Genome sequence of Saitozyma podzolica DSM 27192.</title>
        <authorList>
            <person name="Aliyu H."/>
            <person name="Gorte O."/>
            <person name="Ochsenreither K."/>
        </authorList>
    </citation>
    <scope>NUCLEOTIDE SEQUENCE [LARGE SCALE GENOMIC DNA]</scope>
    <source>
        <strain evidence="2 3">DSM 27192</strain>
    </source>
</reference>
<dbReference type="PANTHER" id="PTHR40202">
    <property type="match status" value="1"/>
</dbReference>
<evidence type="ECO:0000313" key="2">
    <source>
        <dbReference type="EMBL" id="RSH80152.1"/>
    </source>
</evidence>
<dbReference type="Proteomes" id="UP000279259">
    <property type="component" value="Unassembled WGS sequence"/>
</dbReference>
<gene>
    <name evidence="2" type="ORF">EHS25_007257</name>
</gene>
<evidence type="ECO:0000313" key="3">
    <source>
        <dbReference type="Proteomes" id="UP000279259"/>
    </source>
</evidence>